<organism evidence="1 2">
    <name type="scientific">Schistosoma mattheei</name>
    <dbReference type="NCBI Taxonomy" id="31246"/>
    <lineage>
        <taxon>Eukaryota</taxon>
        <taxon>Metazoa</taxon>
        <taxon>Spiralia</taxon>
        <taxon>Lophotrochozoa</taxon>
        <taxon>Platyhelminthes</taxon>
        <taxon>Trematoda</taxon>
        <taxon>Digenea</taxon>
        <taxon>Strigeidida</taxon>
        <taxon>Schistosomatoidea</taxon>
        <taxon>Schistosomatidae</taxon>
        <taxon>Schistosoma</taxon>
    </lineage>
</organism>
<gene>
    <name evidence="1" type="ORF">SMTD_LOCUS18826</name>
</gene>
<sequence>MTIIYALIGIPLMFLYLSNIGDYLADIFRVIYSRTCRTSCERFCSASIFNNHNNNNKQIEQMNKFINNNNLQQNEPVDNDPIVNPTHSHGRRRKRILLPPFNTKINDYDTSMNHNNNNNNNYNHIINKVNCTNKKTKNDSVNLNEIDNKTNVTMEATTSKSNFNNKKIELFHYLKNKQFFIKFLKHSQKSYAFIKKSCMLPFDRSNNTIALTQFDDSRSVYPIHFHRLFLISSSAESWNAALALPILAFTSASEPPCSSMMLPSILPILAFTSASDPIVHR</sequence>
<evidence type="ECO:0000313" key="1">
    <source>
        <dbReference type="EMBL" id="VDP78112.1"/>
    </source>
</evidence>
<reference evidence="1 2" key="1">
    <citation type="submission" date="2018-11" db="EMBL/GenBank/DDBJ databases">
        <authorList>
            <consortium name="Pathogen Informatics"/>
        </authorList>
    </citation>
    <scope>NUCLEOTIDE SEQUENCE [LARGE SCALE GENOMIC DNA]</scope>
    <source>
        <strain>Denwood</strain>
        <strain evidence="2">Zambia</strain>
    </source>
</reference>
<evidence type="ECO:0000313" key="2">
    <source>
        <dbReference type="Proteomes" id="UP000269396"/>
    </source>
</evidence>
<dbReference type="EMBL" id="UZAL01041189">
    <property type="protein sequence ID" value="VDP78112.1"/>
    <property type="molecule type" value="Genomic_DNA"/>
</dbReference>
<dbReference type="Gene3D" id="1.10.287.70">
    <property type="match status" value="1"/>
</dbReference>
<dbReference type="STRING" id="31246.A0A183PWU0"/>
<name>A0A183PWU0_9TREM</name>
<keyword evidence="2" id="KW-1185">Reference proteome</keyword>
<dbReference type="Proteomes" id="UP000269396">
    <property type="component" value="Unassembled WGS sequence"/>
</dbReference>
<accession>A0A183PWU0</accession>
<proteinExistence type="predicted"/>
<protein>
    <submittedName>
        <fullName evidence="1">Uncharacterized protein</fullName>
    </submittedName>
</protein>
<dbReference type="AlphaFoldDB" id="A0A183PWU0"/>